<feature type="signal peptide" evidence="26">
    <location>
        <begin position="1"/>
        <end position="16"/>
    </location>
</feature>
<evidence type="ECO:0000256" key="2">
    <source>
        <dbReference type="ARBA" id="ARBA00004603"/>
    </source>
</evidence>
<evidence type="ECO:0000256" key="4">
    <source>
        <dbReference type="ARBA" id="ARBA00016784"/>
    </source>
</evidence>
<evidence type="ECO:0000256" key="13">
    <source>
        <dbReference type="ARBA" id="ARBA00023136"/>
    </source>
</evidence>
<dbReference type="InterPro" id="IPR016669">
    <property type="entry name" value="Interferon_alpha/beta_rcpt-1"/>
</dbReference>
<evidence type="ECO:0000256" key="17">
    <source>
        <dbReference type="ARBA" id="ARBA00023180"/>
    </source>
</evidence>
<evidence type="ECO:0000256" key="22">
    <source>
        <dbReference type="PIRSR" id="PIRSR016567-50"/>
    </source>
</evidence>
<evidence type="ECO:0000256" key="15">
    <source>
        <dbReference type="ARBA" id="ARBA00023157"/>
    </source>
</evidence>
<accession>A0A8C8ZSN8</accession>
<dbReference type="SUPFAM" id="SSF49265">
    <property type="entry name" value="Fibronectin type III"/>
    <property type="match status" value="4"/>
</dbReference>
<dbReference type="GO" id="GO:0009615">
    <property type="term" value="P:response to virus"/>
    <property type="evidence" value="ECO:0007669"/>
    <property type="project" value="UniProtKB-ARBA"/>
</dbReference>
<gene>
    <name evidence="28" type="primary">IFNAR1</name>
</gene>
<keyword evidence="14" id="KW-0564">Palmitate</keyword>
<dbReference type="PANTHER" id="PTHR20859:SF54">
    <property type="entry name" value="INTERFERON ALPHA_BETA RECEPTOR 1"/>
    <property type="match status" value="1"/>
</dbReference>
<evidence type="ECO:0000256" key="5">
    <source>
        <dbReference type="ARBA" id="ARBA00022475"/>
    </source>
</evidence>
<feature type="disulfide bond" evidence="22">
    <location>
        <begin position="199"/>
        <end position="220"/>
    </location>
</feature>
<dbReference type="GO" id="GO:1900182">
    <property type="term" value="P:positive regulation of protein localization to nucleus"/>
    <property type="evidence" value="ECO:0007669"/>
    <property type="project" value="Ensembl"/>
</dbReference>
<feature type="transmembrane region" description="Helical" evidence="25">
    <location>
        <begin position="438"/>
        <end position="461"/>
    </location>
</feature>
<reference evidence="28" key="1">
    <citation type="submission" date="2025-08" db="UniProtKB">
        <authorList>
            <consortium name="Ensembl"/>
        </authorList>
    </citation>
    <scope>IDENTIFICATION</scope>
</reference>
<dbReference type="AlphaFoldDB" id="A0A8C8ZSN8"/>
<keyword evidence="12 21" id="KW-1133">Transmembrane helix</keyword>
<feature type="cross-link" description="Glycyl lysine isopeptide (Lys-Gly) (interchain with G-Cter in ubiquitin)" evidence="23">
    <location>
        <position position="525"/>
    </location>
</feature>
<dbReference type="GO" id="GO:0004905">
    <property type="term" value="F:type I interferon receptor activity"/>
    <property type="evidence" value="ECO:0007669"/>
    <property type="project" value="UniProtKB-UniRule"/>
</dbReference>
<feature type="disulfide bond" evidence="22">
    <location>
        <begin position="283"/>
        <end position="291"/>
    </location>
</feature>
<dbReference type="InterPro" id="IPR036116">
    <property type="entry name" value="FN3_sf"/>
</dbReference>
<dbReference type="FunFam" id="2.60.40.10:FF:000842">
    <property type="entry name" value="Interferon receptor 1 isoform 4"/>
    <property type="match status" value="2"/>
</dbReference>
<dbReference type="GO" id="GO:0019962">
    <property type="term" value="F:type I interferon binding"/>
    <property type="evidence" value="ECO:0007669"/>
    <property type="project" value="UniProtKB-UniRule"/>
</dbReference>
<dbReference type="Gene3D" id="2.60.40.10">
    <property type="entry name" value="Immunoglobulins"/>
    <property type="match status" value="4"/>
</dbReference>
<dbReference type="PIRSF" id="PIRSF016567">
    <property type="entry name" value="IFN_alpha/beta_recept-1"/>
    <property type="match status" value="1"/>
</dbReference>
<keyword evidence="16 21" id="KW-0675">Receptor</keyword>
<protein>
    <recommendedName>
        <fullName evidence="4 21">Interferon alpha/beta receptor 1</fullName>
        <shortName evidence="21">IFN-R-1</shortName>
        <shortName evidence="21">IFN-alpha/beta receptor 1</shortName>
    </recommendedName>
    <alternativeName>
        <fullName evidence="20 21">Type I interferon receptor 1</fullName>
    </alternativeName>
</protein>
<evidence type="ECO:0000256" key="16">
    <source>
        <dbReference type="ARBA" id="ARBA00023170"/>
    </source>
</evidence>
<dbReference type="InterPro" id="IPR013783">
    <property type="entry name" value="Ig-like_fold"/>
</dbReference>
<dbReference type="InterPro" id="IPR015373">
    <property type="entry name" value="Interferon/interleukin_rcp_dom"/>
</dbReference>
<evidence type="ECO:0000256" key="1">
    <source>
        <dbReference type="ARBA" id="ARBA00004371"/>
    </source>
</evidence>
<dbReference type="PROSITE" id="PS50853">
    <property type="entry name" value="FN3"/>
    <property type="match status" value="1"/>
</dbReference>
<dbReference type="SMART" id="SM00060">
    <property type="entry name" value="FN3"/>
    <property type="match status" value="3"/>
</dbReference>
<keyword evidence="11 23" id="KW-0832">Ubl conjugation</keyword>
<feature type="domain" description="Fibronectin type-III" evidence="27">
    <location>
        <begin position="331"/>
        <end position="432"/>
    </location>
</feature>
<dbReference type="GO" id="GO:0032496">
    <property type="term" value="P:response to lipopolysaccharide"/>
    <property type="evidence" value="ECO:0007669"/>
    <property type="project" value="UniProtKB-UniRule"/>
</dbReference>
<dbReference type="FunFam" id="2.60.40.10:FF:001548">
    <property type="entry name" value="Interferon receptor 1 isoform 4"/>
    <property type="match status" value="1"/>
</dbReference>
<evidence type="ECO:0000256" key="24">
    <source>
        <dbReference type="SAM" id="MobiDB-lite"/>
    </source>
</evidence>
<evidence type="ECO:0000313" key="29">
    <source>
        <dbReference type="Proteomes" id="UP000694414"/>
    </source>
</evidence>
<feature type="compositionally biased region" description="Polar residues" evidence="24">
    <location>
        <begin position="528"/>
        <end position="539"/>
    </location>
</feature>
<keyword evidence="10 21" id="KW-0967">Endosome</keyword>
<comment type="subunit">
    <text evidence="21">Heterodimer with IFNAR2.</text>
</comment>
<evidence type="ECO:0000259" key="27">
    <source>
        <dbReference type="PROSITE" id="PS50853"/>
    </source>
</evidence>
<evidence type="ECO:0000256" key="23">
    <source>
        <dbReference type="PIRSR" id="PIRSR016567-51"/>
    </source>
</evidence>
<organism evidence="28 29">
    <name type="scientific">Prolemur simus</name>
    <name type="common">Greater bamboo lemur</name>
    <name type="synonym">Hapalemur simus</name>
    <dbReference type="NCBI Taxonomy" id="1328070"/>
    <lineage>
        <taxon>Eukaryota</taxon>
        <taxon>Metazoa</taxon>
        <taxon>Chordata</taxon>
        <taxon>Craniata</taxon>
        <taxon>Vertebrata</taxon>
        <taxon>Euteleostomi</taxon>
        <taxon>Mammalia</taxon>
        <taxon>Eutheria</taxon>
        <taxon>Euarchontoglires</taxon>
        <taxon>Primates</taxon>
        <taxon>Strepsirrhini</taxon>
        <taxon>Lemuriformes</taxon>
        <taxon>Lemuridae</taxon>
        <taxon>Prolemur</taxon>
    </lineage>
</organism>
<dbReference type="GO" id="GO:0008269">
    <property type="term" value="F:JAK pathway signal transduction adaptor activity"/>
    <property type="evidence" value="ECO:0007669"/>
    <property type="project" value="Ensembl"/>
</dbReference>
<dbReference type="Proteomes" id="UP000694414">
    <property type="component" value="Unplaced"/>
</dbReference>
<feature type="cross-link" description="Glycyl lysine isopeptide (Lys-Gly) (interchain with G-Cter in ubiquitin)" evidence="23">
    <location>
        <position position="501"/>
    </location>
</feature>
<dbReference type="GO" id="GO:0006357">
    <property type="term" value="P:regulation of transcription by RNA polymerase II"/>
    <property type="evidence" value="ECO:0007669"/>
    <property type="project" value="Ensembl"/>
</dbReference>
<dbReference type="GeneTree" id="ENSGT00940000158406"/>
<evidence type="ECO:0000256" key="20">
    <source>
        <dbReference type="ARBA" id="ARBA00032112"/>
    </source>
</evidence>
<dbReference type="Pfam" id="PF01108">
    <property type="entry name" value="Tissue_fac"/>
    <property type="match status" value="1"/>
</dbReference>
<sequence length="559" mass="63296">TMLSLLGAIALVLVAGTPRVLPSAAGGKNLNSSRNVEINIIDDNFILRWNRNSESMGNMTYSADYQRPGMDNWIKLPGCQYITSTKCSFSSPKLDIYEEIKLRLRAEQGNTSWYEVISFMPFEKAQIGPPDVQLEAEDKAIRVNISPPGTKDSIMWALAGPSFIYSIVIWENSSSIEKMIETDYLRDKIDKLSPETTYCLKVKARLRTPRKVGIYSPVYCINTTAENKLPPPENLEVDVKNQSYVLKWDYAYANVTFQVQWLPAYVRKNPGKHSRNWKQMLDCENVETTQCVFAQNVLPEGVYYVRVQASDGNNTSLWSKEKKFNSDIQTIVLPPVINMKSISDSLRIYIGSPKEAGNKPVNQPYPLSYEIIFWKNASNAERKFLEKKTDFTVPNLQPLTVYCAKARAHLVDGKWNKSSVFSDTVCEKTKPGNTSKSWLIAGICTALFAVLVVIYAVKVLWKGINYVFFPSLKPSSSIDKYVSEQPLKNLLLSTSEEQTEKYFIIENVNTITPVEETDQIDEDHKKYSSQTSEDSGNYSNEDENSGSKTSEELLEQEMV</sequence>
<keyword evidence="5 21" id="KW-1003">Cell membrane</keyword>
<evidence type="ECO:0000256" key="7">
    <source>
        <dbReference type="ARBA" id="ARBA00022692"/>
    </source>
</evidence>
<name>A0A8C8ZSN8_PROSS</name>
<dbReference type="PANTHER" id="PTHR20859">
    <property type="entry name" value="INTERFERON/INTERLEUKIN RECEPTOR"/>
    <property type="match status" value="1"/>
</dbReference>
<dbReference type="CDD" id="cd00063">
    <property type="entry name" value="FN3"/>
    <property type="match status" value="1"/>
</dbReference>
<keyword evidence="23" id="KW-1017">Isopeptide bond</keyword>
<evidence type="ECO:0000256" key="9">
    <source>
        <dbReference type="ARBA" id="ARBA00022737"/>
    </source>
</evidence>
<feature type="chain" id="PRO_5034275668" description="Interferon alpha/beta receptor 1" evidence="26">
    <location>
        <begin position="17"/>
        <end position="559"/>
    </location>
</feature>
<dbReference type="GO" id="GO:0043235">
    <property type="term" value="C:receptor complex"/>
    <property type="evidence" value="ECO:0007669"/>
    <property type="project" value="Ensembl"/>
</dbReference>
<evidence type="ECO:0000256" key="19">
    <source>
        <dbReference type="ARBA" id="ARBA00023288"/>
    </source>
</evidence>
<keyword evidence="9" id="KW-0677">Repeat</keyword>
<feature type="cross-link" description="Glycyl lysine isopeptide (Lys-Gly) (interchain with G-Cter in ubiquitin)" evidence="23">
    <location>
        <position position="526"/>
    </location>
</feature>
<dbReference type="GO" id="GO:0035457">
    <property type="term" value="P:cellular response to interferon-alpha"/>
    <property type="evidence" value="ECO:0007669"/>
    <property type="project" value="UniProtKB-UniRule"/>
</dbReference>
<evidence type="ECO:0000256" key="25">
    <source>
        <dbReference type="SAM" id="Phobius"/>
    </source>
</evidence>
<dbReference type="InterPro" id="IPR050650">
    <property type="entry name" value="Type-II_Cytokine-TF_Rcpt"/>
</dbReference>
<evidence type="ECO:0000313" key="28">
    <source>
        <dbReference type="Ensembl" id="ENSPSMP00000019233.1"/>
    </source>
</evidence>
<dbReference type="Pfam" id="PF09294">
    <property type="entry name" value="Interfer-bind"/>
    <property type="match status" value="2"/>
</dbReference>
<evidence type="ECO:0000256" key="8">
    <source>
        <dbReference type="ARBA" id="ARBA00022729"/>
    </source>
</evidence>
<comment type="function">
    <text evidence="21">Together with IFNAR2, forms the heterodimeric receptor for type I interferons (including interferons alpha, beta, epsilon, omega and kappa). Type I interferon binding activates the JAK-STAT signaling cascade. Can also act independently of IFNAR2: form an active IFNB1 receptor by itself and activate a signaling cascade that does not involve activation of the JAK-STAT pathway.</text>
</comment>
<comment type="similarity">
    <text evidence="3 21">Belongs to the type II cytokine receptor family.</text>
</comment>
<feature type="disulfide bond" evidence="22">
    <location>
        <begin position="79"/>
        <end position="87"/>
    </location>
</feature>
<dbReference type="FunFam" id="2.60.40.10:FF:001563">
    <property type="entry name" value="Interferon receptor 1 isoform 4"/>
    <property type="match status" value="1"/>
</dbReference>
<dbReference type="GO" id="GO:0005764">
    <property type="term" value="C:lysosome"/>
    <property type="evidence" value="ECO:0007669"/>
    <property type="project" value="UniProtKB-SubCell"/>
</dbReference>
<keyword evidence="13 21" id="KW-0472">Membrane</keyword>
<keyword evidence="15 22" id="KW-1015">Disulfide bond</keyword>
<keyword evidence="6" id="KW-0597">Phosphoprotein</keyword>
<keyword evidence="17" id="KW-0325">Glycoprotein</keyword>
<keyword evidence="7 21" id="KW-0812">Transmembrane</keyword>
<evidence type="ECO:0000256" key="26">
    <source>
        <dbReference type="SAM" id="SignalP"/>
    </source>
</evidence>
<evidence type="ECO:0000256" key="6">
    <source>
        <dbReference type="ARBA" id="ARBA00022553"/>
    </source>
</evidence>
<dbReference type="Ensembl" id="ENSPSMT00000022281.1">
    <property type="protein sequence ID" value="ENSPSMP00000019233.1"/>
    <property type="gene ID" value="ENSPSMG00000013559.1"/>
</dbReference>
<evidence type="ECO:0000256" key="10">
    <source>
        <dbReference type="ARBA" id="ARBA00022753"/>
    </source>
</evidence>
<keyword evidence="18 21" id="KW-0458">Lysosome</keyword>
<keyword evidence="29" id="KW-1185">Reference proteome</keyword>
<proteinExistence type="inferred from homology"/>
<evidence type="ECO:0000256" key="14">
    <source>
        <dbReference type="ARBA" id="ARBA00023139"/>
    </source>
</evidence>
<evidence type="ECO:0000256" key="11">
    <source>
        <dbReference type="ARBA" id="ARBA00022843"/>
    </source>
</evidence>
<comment type="subcellular location">
    <subcellularLocation>
        <location evidence="21">Cell membrane</location>
        <topology evidence="21">Single-pass type I membrane protein</topology>
    </subcellularLocation>
    <subcellularLocation>
        <location evidence="2 21">Late endosome</location>
    </subcellularLocation>
    <subcellularLocation>
        <location evidence="1 21">Lysosome</location>
    </subcellularLocation>
    <text evidence="21">Interferon binding triggers internalization of the receptor from the cell membrane into endosomes and then into lysosomes.</text>
</comment>
<keyword evidence="19" id="KW-0449">Lipoprotein</keyword>
<evidence type="ECO:0000256" key="3">
    <source>
        <dbReference type="ARBA" id="ARBA00005399"/>
    </source>
</evidence>
<dbReference type="GO" id="GO:1901857">
    <property type="term" value="P:positive regulation of cellular respiration"/>
    <property type="evidence" value="ECO:0007669"/>
    <property type="project" value="Ensembl"/>
</dbReference>
<dbReference type="GO" id="GO:0005770">
    <property type="term" value="C:late endosome"/>
    <property type="evidence" value="ECO:0007669"/>
    <property type="project" value="UniProtKB-SubCell"/>
</dbReference>
<evidence type="ECO:0000256" key="21">
    <source>
        <dbReference type="PIRNR" id="PIRNR016567"/>
    </source>
</evidence>
<keyword evidence="8 26" id="KW-0732">Signal</keyword>
<dbReference type="GO" id="GO:0035458">
    <property type="term" value="P:cellular response to interferon-beta"/>
    <property type="evidence" value="ECO:0007669"/>
    <property type="project" value="Ensembl"/>
</dbReference>
<feature type="disulfide bond" evidence="22">
    <location>
        <begin position="403"/>
        <end position="426"/>
    </location>
</feature>
<dbReference type="GO" id="GO:0007259">
    <property type="term" value="P:cell surface receptor signaling pathway via JAK-STAT"/>
    <property type="evidence" value="ECO:0007669"/>
    <property type="project" value="Ensembl"/>
</dbReference>
<reference evidence="28" key="2">
    <citation type="submission" date="2025-09" db="UniProtKB">
        <authorList>
            <consortium name="Ensembl"/>
        </authorList>
    </citation>
    <scope>IDENTIFICATION</scope>
</reference>
<evidence type="ECO:0000256" key="18">
    <source>
        <dbReference type="ARBA" id="ARBA00023228"/>
    </source>
</evidence>
<feature type="region of interest" description="Disordered" evidence="24">
    <location>
        <begin position="514"/>
        <end position="559"/>
    </location>
</feature>
<evidence type="ECO:0000256" key="12">
    <source>
        <dbReference type="ARBA" id="ARBA00022989"/>
    </source>
</evidence>
<dbReference type="InterPro" id="IPR003961">
    <property type="entry name" value="FN3_dom"/>
</dbReference>
<dbReference type="GO" id="GO:0005886">
    <property type="term" value="C:plasma membrane"/>
    <property type="evidence" value="ECO:0007669"/>
    <property type="project" value="UniProtKB-SubCell"/>
</dbReference>